<accession>A0AAN9V579</accession>
<keyword evidence="4" id="KW-0496">Mitochondrion</keyword>
<dbReference type="EMBL" id="JAZDUA010000498">
    <property type="protein sequence ID" value="KAK7791788.1"/>
    <property type="molecule type" value="Genomic_DNA"/>
</dbReference>
<evidence type="ECO:0000256" key="5">
    <source>
        <dbReference type="ARBA" id="ARBA00033049"/>
    </source>
</evidence>
<dbReference type="PANTHER" id="PTHR32247:SF3">
    <property type="entry name" value="DIABLO IAP-BINDING MITOCHONDRIAL PROTEIN"/>
    <property type="match status" value="1"/>
</dbReference>
<dbReference type="Pfam" id="PF09057">
    <property type="entry name" value="Smac_DIABLO"/>
    <property type="match status" value="1"/>
</dbReference>
<dbReference type="GO" id="GO:0005739">
    <property type="term" value="C:mitochondrion"/>
    <property type="evidence" value="ECO:0007669"/>
    <property type="project" value="UniProtKB-SubCell"/>
</dbReference>
<protein>
    <recommendedName>
        <fullName evidence="5">Direct IAP-binding protein with low pI</fullName>
    </recommendedName>
</protein>
<keyword evidence="7" id="KW-0175">Coiled coil</keyword>
<evidence type="ECO:0000256" key="3">
    <source>
        <dbReference type="ARBA" id="ARBA00022946"/>
    </source>
</evidence>
<evidence type="ECO:0000256" key="4">
    <source>
        <dbReference type="ARBA" id="ARBA00023128"/>
    </source>
</evidence>
<keyword evidence="3" id="KW-0809">Transit peptide</keyword>
<dbReference type="SUPFAM" id="SSF46984">
    <property type="entry name" value="Smac/diablo"/>
    <property type="match status" value="1"/>
</dbReference>
<dbReference type="Proteomes" id="UP001378592">
    <property type="component" value="Unassembled WGS sequence"/>
</dbReference>
<evidence type="ECO:0000256" key="2">
    <source>
        <dbReference type="ARBA" id="ARBA00022703"/>
    </source>
</evidence>
<dbReference type="Gene3D" id="1.20.58.70">
    <property type="match status" value="1"/>
</dbReference>
<dbReference type="InterPro" id="IPR015142">
    <property type="entry name" value="Smac_DIABLO"/>
</dbReference>
<dbReference type="PANTHER" id="PTHR32247">
    <property type="entry name" value="DIABLO HOMOLOG, MITOCHONDRIAL"/>
    <property type="match status" value="1"/>
</dbReference>
<keyword evidence="2" id="KW-0053">Apoptosis</keyword>
<comment type="caution">
    <text evidence="8">The sequence shown here is derived from an EMBL/GenBank/DDBJ whole genome shotgun (WGS) entry which is preliminary data.</text>
</comment>
<dbReference type="GO" id="GO:0051402">
    <property type="term" value="P:neuron apoptotic process"/>
    <property type="evidence" value="ECO:0007669"/>
    <property type="project" value="TreeGrafter"/>
</dbReference>
<keyword evidence="9" id="KW-1185">Reference proteome</keyword>
<evidence type="ECO:0000313" key="9">
    <source>
        <dbReference type="Proteomes" id="UP001378592"/>
    </source>
</evidence>
<reference evidence="8 9" key="1">
    <citation type="submission" date="2024-03" db="EMBL/GenBank/DDBJ databases">
        <title>The genome assembly and annotation of the cricket Gryllus longicercus Weissman &amp; Gray.</title>
        <authorList>
            <person name="Szrajer S."/>
            <person name="Gray D."/>
            <person name="Ylla G."/>
        </authorList>
    </citation>
    <scope>NUCLEOTIDE SEQUENCE [LARGE SCALE GENOMIC DNA]</scope>
    <source>
        <strain evidence="8">DAG 2021-001</strain>
        <tissue evidence="8">Whole body minus gut</tissue>
    </source>
</reference>
<proteinExistence type="inferred from homology"/>
<evidence type="ECO:0000256" key="1">
    <source>
        <dbReference type="ARBA" id="ARBA00004173"/>
    </source>
</evidence>
<evidence type="ECO:0000256" key="6">
    <source>
        <dbReference type="ARBA" id="ARBA00046319"/>
    </source>
</evidence>
<feature type="coiled-coil region" evidence="7">
    <location>
        <begin position="201"/>
        <end position="228"/>
    </location>
</feature>
<evidence type="ECO:0000256" key="7">
    <source>
        <dbReference type="SAM" id="Coils"/>
    </source>
</evidence>
<comment type="subcellular location">
    <subcellularLocation>
        <location evidence="1">Mitochondrion</location>
    </subcellularLocation>
</comment>
<dbReference type="GO" id="GO:0008631">
    <property type="term" value="P:intrinsic apoptotic signaling pathway in response to oxidative stress"/>
    <property type="evidence" value="ECO:0007669"/>
    <property type="project" value="TreeGrafter"/>
</dbReference>
<gene>
    <name evidence="8" type="ORF">R5R35_002621</name>
</gene>
<dbReference type="AlphaFoldDB" id="A0AAN9V579"/>
<evidence type="ECO:0000313" key="8">
    <source>
        <dbReference type="EMBL" id="KAK7791788.1"/>
    </source>
</evidence>
<comment type="similarity">
    <text evidence="6">Belongs to the Smac/DIABLO protein family.</text>
</comment>
<organism evidence="8 9">
    <name type="scientific">Gryllus longicercus</name>
    <dbReference type="NCBI Taxonomy" id="2509291"/>
    <lineage>
        <taxon>Eukaryota</taxon>
        <taxon>Metazoa</taxon>
        <taxon>Ecdysozoa</taxon>
        <taxon>Arthropoda</taxon>
        <taxon>Hexapoda</taxon>
        <taxon>Insecta</taxon>
        <taxon>Pterygota</taxon>
        <taxon>Neoptera</taxon>
        <taxon>Polyneoptera</taxon>
        <taxon>Orthoptera</taxon>
        <taxon>Ensifera</taxon>
        <taxon>Gryllidea</taxon>
        <taxon>Grylloidea</taxon>
        <taxon>Gryllidae</taxon>
        <taxon>Gryllinae</taxon>
        <taxon>Gryllus</taxon>
    </lineage>
</organism>
<name>A0AAN9V579_9ORTH</name>
<dbReference type="InterPro" id="IPR009062">
    <property type="entry name" value="Smac/DIABLO-like_sf"/>
</dbReference>
<sequence>MAWNAILFGLRTNKFRSGFSIWRYGHDVWRRLLGVGGLTAATGLSVAARCFLPPTFLQDATKLQLGGVPPPSHEQLIRQASTMTVDAATQLLSQTVLAYIELSKQYREAVDELIDVLTDDLQFMVMETSHTNEDETPTNMDYSQEVWEREVEARAQVNSLRTTLLELASYMEYVTKVATAAAEASYLAGSEFASTNMCERLNSAHRTFEEEKSKNKEADRELLKVQEDQASVTQSEDVTASKIGHRIRRQMRPLSLLDPLDEAAVAEATKETEN</sequence>